<comment type="caution">
    <text evidence="2">The sequence shown here is derived from an EMBL/GenBank/DDBJ whole genome shotgun (WGS) entry which is preliminary data.</text>
</comment>
<dbReference type="Proteomes" id="UP001221328">
    <property type="component" value="Unassembled WGS sequence"/>
</dbReference>
<keyword evidence="3" id="KW-1185">Reference proteome</keyword>
<keyword evidence="1" id="KW-1133">Transmembrane helix</keyword>
<organism evidence="2 3">
    <name type="scientific">Streptomyces gilvifuscus</name>
    <dbReference type="NCBI Taxonomy" id="1550617"/>
    <lineage>
        <taxon>Bacteria</taxon>
        <taxon>Bacillati</taxon>
        <taxon>Actinomycetota</taxon>
        <taxon>Actinomycetes</taxon>
        <taxon>Kitasatosporales</taxon>
        <taxon>Streptomycetaceae</taxon>
        <taxon>Streptomyces</taxon>
    </lineage>
</organism>
<accession>A0ABT5G910</accession>
<proteinExistence type="predicted"/>
<protein>
    <recommendedName>
        <fullName evidence="4">Phosphatidate cytidylyltransferase</fullName>
    </recommendedName>
</protein>
<name>A0ABT5G910_9ACTN</name>
<dbReference type="RefSeq" id="WP_272178978.1">
    <property type="nucleotide sequence ID" value="NZ_JAQOSK010000029.1"/>
</dbReference>
<sequence>MREPERAPGKVRRIAGKAGKVALAAALGALVRWAVTWLLGRLD</sequence>
<feature type="transmembrane region" description="Helical" evidence="1">
    <location>
        <begin position="21"/>
        <end position="40"/>
    </location>
</feature>
<dbReference type="EMBL" id="JAQOSK010000029">
    <property type="protein sequence ID" value="MDC2961052.1"/>
    <property type="molecule type" value="Genomic_DNA"/>
</dbReference>
<keyword evidence="1" id="KW-0472">Membrane</keyword>
<keyword evidence="1" id="KW-0812">Transmembrane</keyword>
<evidence type="ECO:0008006" key="4">
    <source>
        <dbReference type="Google" id="ProtNLM"/>
    </source>
</evidence>
<evidence type="ECO:0000256" key="1">
    <source>
        <dbReference type="SAM" id="Phobius"/>
    </source>
</evidence>
<reference evidence="2 3" key="1">
    <citation type="journal article" date="2015" name="Int. J. Syst. Evol. Microbiol.">
        <title>Streptomyces gilvifuscus sp. nov., an actinomycete that produces antibacterial compounds isolated from soil.</title>
        <authorList>
            <person name="Nguyen T.M."/>
            <person name="Kim J."/>
        </authorList>
    </citation>
    <scope>NUCLEOTIDE SEQUENCE [LARGE SCALE GENOMIC DNA]</scope>
    <source>
        <strain evidence="2 3">T113</strain>
    </source>
</reference>
<evidence type="ECO:0000313" key="3">
    <source>
        <dbReference type="Proteomes" id="UP001221328"/>
    </source>
</evidence>
<gene>
    <name evidence="2" type="ORF">PO587_42175</name>
</gene>
<evidence type="ECO:0000313" key="2">
    <source>
        <dbReference type="EMBL" id="MDC2961052.1"/>
    </source>
</evidence>